<evidence type="ECO:0000256" key="3">
    <source>
        <dbReference type="ARBA" id="ARBA00022737"/>
    </source>
</evidence>
<reference evidence="10 11" key="1">
    <citation type="submission" date="2018-04" db="EMBL/GenBank/DDBJ databases">
        <title>The genome of golden apple snail Pomacea canaliculata provides insight into stress tolerance and invasive adaptation.</title>
        <authorList>
            <person name="Liu C."/>
            <person name="Liu B."/>
            <person name="Ren Y."/>
            <person name="Zhang Y."/>
            <person name="Wang H."/>
            <person name="Li S."/>
            <person name="Jiang F."/>
            <person name="Yin L."/>
            <person name="Zhang G."/>
            <person name="Qian W."/>
            <person name="Fan W."/>
        </authorList>
    </citation>
    <scope>NUCLEOTIDE SEQUENCE [LARGE SCALE GENOMIC DNA]</scope>
    <source>
        <strain evidence="10">SZHN2017</strain>
        <tissue evidence="10">Muscle</tissue>
    </source>
</reference>
<dbReference type="GO" id="GO:0005930">
    <property type="term" value="C:axoneme"/>
    <property type="evidence" value="ECO:0007669"/>
    <property type="project" value="TreeGrafter"/>
</dbReference>
<keyword evidence="3" id="KW-0677">Repeat</keyword>
<accession>A0A2T7PF66</accession>
<comment type="subcellular location">
    <subcellularLocation>
        <location evidence="1">Cytoplasm</location>
        <location evidence="1">Cytoskeleton</location>
        <location evidence="1">Flagellum axoneme</location>
    </subcellularLocation>
</comment>
<gene>
    <name evidence="10" type="ORF">C0Q70_07474</name>
</gene>
<dbReference type="FunFam" id="2.30.29.170:FF:000002">
    <property type="entry name" value="EF-hand domain (C-terminal) containing 1"/>
    <property type="match status" value="1"/>
</dbReference>
<evidence type="ECO:0000313" key="11">
    <source>
        <dbReference type="Proteomes" id="UP000245119"/>
    </source>
</evidence>
<keyword evidence="11" id="KW-1185">Reference proteome</keyword>
<dbReference type="InterPro" id="IPR040193">
    <property type="entry name" value="EFHC1/EFHC2/EFHB"/>
</dbReference>
<dbReference type="Gene3D" id="1.10.238.10">
    <property type="entry name" value="EF-hand"/>
    <property type="match status" value="1"/>
</dbReference>
<dbReference type="Gene3D" id="2.30.29.170">
    <property type="match status" value="3"/>
</dbReference>
<sequence length="613" mass="70753">MEGLPFLPGNTFTDPTHNKFHLSQTLGYKNGYALAKRPEIGIGGKPIVYNQLNESELDELANFNPTLTYGQAKQAPPQDFIPAHVAWDKKVLRFRAYFKQTVHESPNEYYRVRPVDIYYYLEDDSIAVIEPQVDNSGIPQGALIKRQRLPKNDRGDNWHWKDINNGINVTFYGRVFHVVSCDKFTMDFLESEGIVVNPPEETPVDPYIEQRKKAAAPRTFTTPSSFDKLKQFLELDRKVLRFFSVWDDRNNMFGEVRQFIINYYLVDDTLEVREVHLPNDGHDPFPVLIGRHKIPKNRNDVPSSFPAAVMEHSANEIKEYFTPKDFKIGQTVNIYGRRFLIYDLDNFTKAFYYQHFGITDFTPMDVKGVSKELPKMEIPPYNSFGTLEDSMQSCLTLIPKPPKKDFIKLLENDKNVLRFEAVMDTMRPEDVGRRFIISYRLADEMLSIYEPPIRNSGIIGGKFLEPTRVAKPNSTPNSPVYYGPQDFYIGARIECFGFRFIIVNADQYVLKYMEEHAHQFPGTEAWGSGCACKQVLAQLKRIAITDKPRVDEMFLRYNTARTGYISRENMRDLCYRLQLPVDDDVIAAVVQKISSDEQGKISLEDLRCFVESS</sequence>
<keyword evidence="6" id="KW-0206">Cytoskeleton</keyword>
<dbReference type="AlphaFoldDB" id="A0A2T7PF66"/>
<keyword evidence="2" id="KW-0963">Cytoplasm</keyword>
<feature type="domain" description="DM10" evidence="9">
    <location>
        <begin position="236"/>
        <end position="356"/>
    </location>
</feature>
<organism evidence="10 11">
    <name type="scientific">Pomacea canaliculata</name>
    <name type="common">Golden apple snail</name>
    <dbReference type="NCBI Taxonomy" id="400727"/>
    <lineage>
        <taxon>Eukaryota</taxon>
        <taxon>Metazoa</taxon>
        <taxon>Spiralia</taxon>
        <taxon>Lophotrochozoa</taxon>
        <taxon>Mollusca</taxon>
        <taxon>Gastropoda</taxon>
        <taxon>Caenogastropoda</taxon>
        <taxon>Architaenioglossa</taxon>
        <taxon>Ampullarioidea</taxon>
        <taxon>Ampullariidae</taxon>
        <taxon>Pomacea</taxon>
    </lineage>
</organism>
<evidence type="ECO:0000256" key="1">
    <source>
        <dbReference type="ARBA" id="ARBA00004611"/>
    </source>
</evidence>
<dbReference type="PANTHER" id="PTHR12086:SF9">
    <property type="entry name" value="EF-HAND DOMAIN-CONTAINING PROTEIN 1"/>
    <property type="match status" value="1"/>
</dbReference>
<dbReference type="Proteomes" id="UP000245119">
    <property type="component" value="Linkage Group LG4"/>
</dbReference>
<keyword evidence="5" id="KW-0969">Cilium</keyword>
<feature type="domain" description="DM10" evidence="9">
    <location>
        <begin position="413"/>
        <end position="517"/>
    </location>
</feature>
<evidence type="ECO:0000256" key="2">
    <source>
        <dbReference type="ARBA" id="ARBA00022490"/>
    </source>
</evidence>
<evidence type="ECO:0008006" key="12">
    <source>
        <dbReference type="Google" id="ProtNLM"/>
    </source>
</evidence>
<dbReference type="FunFam" id="2.30.29.170:FF:000001">
    <property type="entry name" value="EF-hand domain containing 1"/>
    <property type="match status" value="1"/>
</dbReference>
<dbReference type="InterPro" id="IPR006602">
    <property type="entry name" value="DM10_dom"/>
</dbReference>
<dbReference type="FunFam" id="2.30.29.170:FF:000003">
    <property type="entry name" value="EF-hand domain (C-terminal) containing 1"/>
    <property type="match status" value="1"/>
</dbReference>
<keyword evidence="4" id="KW-0282">Flagellum</keyword>
<dbReference type="GO" id="GO:0072686">
    <property type="term" value="C:mitotic spindle"/>
    <property type="evidence" value="ECO:0007669"/>
    <property type="project" value="TreeGrafter"/>
</dbReference>
<dbReference type="PROSITE" id="PS50222">
    <property type="entry name" value="EF_HAND_2"/>
    <property type="match status" value="2"/>
</dbReference>
<evidence type="ECO:0000256" key="7">
    <source>
        <dbReference type="ARBA" id="ARBA00023273"/>
    </source>
</evidence>
<evidence type="ECO:0000259" key="9">
    <source>
        <dbReference type="PROSITE" id="PS51336"/>
    </source>
</evidence>
<keyword evidence="7" id="KW-0966">Cell projection</keyword>
<evidence type="ECO:0000256" key="6">
    <source>
        <dbReference type="ARBA" id="ARBA00023212"/>
    </source>
</evidence>
<feature type="domain" description="DM10" evidence="9">
    <location>
        <begin position="88"/>
        <end position="193"/>
    </location>
</feature>
<dbReference type="GO" id="GO:0043014">
    <property type="term" value="F:alpha-tubulin binding"/>
    <property type="evidence" value="ECO:0007669"/>
    <property type="project" value="TreeGrafter"/>
</dbReference>
<evidence type="ECO:0000256" key="4">
    <source>
        <dbReference type="ARBA" id="ARBA00022846"/>
    </source>
</evidence>
<comment type="caution">
    <text evidence="10">The sequence shown here is derived from an EMBL/GenBank/DDBJ whole genome shotgun (WGS) entry which is preliminary data.</text>
</comment>
<dbReference type="SMART" id="SM00676">
    <property type="entry name" value="DM10"/>
    <property type="match status" value="3"/>
</dbReference>
<dbReference type="GO" id="GO:0060285">
    <property type="term" value="P:cilium-dependent cell motility"/>
    <property type="evidence" value="ECO:0007669"/>
    <property type="project" value="TreeGrafter"/>
</dbReference>
<dbReference type="InterPro" id="IPR002048">
    <property type="entry name" value="EF_hand_dom"/>
</dbReference>
<dbReference type="SUPFAM" id="SSF47473">
    <property type="entry name" value="EF-hand"/>
    <property type="match status" value="1"/>
</dbReference>
<dbReference type="GO" id="GO:0000281">
    <property type="term" value="P:mitotic cytokinesis"/>
    <property type="evidence" value="ECO:0007669"/>
    <property type="project" value="TreeGrafter"/>
</dbReference>
<dbReference type="EMBL" id="PZQS01000004">
    <property type="protein sequence ID" value="PVD32047.1"/>
    <property type="molecule type" value="Genomic_DNA"/>
</dbReference>
<dbReference type="InterPro" id="IPR011992">
    <property type="entry name" value="EF-hand-dom_pair"/>
</dbReference>
<protein>
    <recommendedName>
        <fullName evidence="12">EF-hand domain-containing protein 1</fullName>
    </recommendedName>
</protein>
<dbReference type="STRING" id="400727.A0A2T7PF66"/>
<evidence type="ECO:0000256" key="5">
    <source>
        <dbReference type="ARBA" id="ARBA00023069"/>
    </source>
</evidence>
<evidence type="ECO:0000259" key="8">
    <source>
        <dbReference type="PROSITE" id="PS50222"/>
    </source>
</evidence>
<dbReference type="GO" id="GO:0005509">
    <property type="term" value="F:calcium ion binding"/>
    <property type="evidence" value="ECO:0007669"/>
    <property type="project" value="InterPro"/>
</dbReference>
<evidence type="ECO:0000313" key="10">
    <source>
        <dbReference type="EMBL" id="PVD32047.1"/>
    </source>
</evidence>
<dbReference type="GO" id="GO:0007052">
    <property type="term" value="P:mitotic spindle organization"/>
    <property type="evidence" value="ECO:0007669"/>
    <property type="project" value="TreeGrafter"/>
</dbReference>
<proteinExistence type="predicted"/>
<dbReference type="PROSITE" id="PS51336">
    <property type="entry name" value="DM10"/>
    <property type="match status" value="3"/>
</dbReference>
<dbReference type="PANTHER" id="PTHR12086">
    <property type="entry name" value="EF-HAND DOMAIN C-TERMINAL CONTAINING PROTEIN"/>
    <property type="match status" value="1"/>
</dbReference>
<dbReference type="Pfam" id="PF06565">
    <property type="entry name" value="DM10_dom"/>
    <property type="match status" value="3"/>
</dbReference>
<name>A0A2T7PF66_POMCA</name>
<dbReference type="OrthoDB" id="10255210at2759"/>
<feature type="domain" description="EF-hand" evidence="8">
    <location>
        <begin position="581"/>
        <end position="613"/>
    </location>
</feature>
<feature type="domain" description="EF-hand" evidence="8">
    <location>
        <begin position="545"/>
        <end position="580"/>
    </location>
</feature>